<dbReference type="EMBL" id="JARJCM010000004">
    <property type="protein sequence ID" value="KAJ7045950.1"/>
    <property type="molecule type" value="Genomic_DNA"/>
</dbReference>
<accession>A0AAD6XF43</accession>
<evidence type="ECO:0000313" key="3">
    <source>
        <dbReference type="Proteomes" id="UP001218188"/>
    </source>
</evidence>
<keyword evidence="1" id="KW-0812">Transmembrane</keyword>
<sequence length="98" mass="11096">MYTGAYRHAVPHSLYVVHQCVVAPLFNPLLMILTLTLAVHMSPSAARRPRPRHPHCRHRHHCVARRGSADCVQCHRLAFTLRTCSSLSLPVTHESRSL</sequence>
<dbReference type="Proteomes" id="UP001218188">
    <property type="component" value="Unassembled WGS sequence"/>
</dbReference>
<feature type="transmembrane region" description="Helical" evidence="1">
    <location>
        <begin position="16"/>
        <end position="39"/>
    </location>
</feature>
<evidence type="ECO:0000313" key="2">
    <source>
        <dbReference type="EMBL" id="KAJ7045950.1"/>
    </source>
</evidence>
<gene>
    <name evidence="2" type="ORF">C8F04DRAFT_454953</name>
</gene>
<protein>
    <submittedName>
        <fullName evidence="2">Uncharacterized protein</fullName>
    </submittedName>
</protein>
<keyword evidence="3" id="KW-1185">Reference proteome</keyword>
<dbReference type="AlphaFoldDB" id="A0AAD6XF43"/>
<keyword evidence="1" id="KW-1133">Transmembrane helix</keyword>
<evidence type="ECO:0000256" key="1">
    <source>
        <dbReference type="SAM" id="Phobius"/>
    </source>
</evidence>
<name>A0AAD6XF43_9AGAR</name>
<keyword evidence="1" id="KW-0472">Membrane</keyword>
<comment type="caution">
    <text evidence="2">The sequence shown here is derived from an EMBL/GenBank/DDBJ whole genome shotgun (WGS) entry which is preliminary data.</text>
</comment>
<reference evidence="2" key="1">
    <citation type="submission" date="2023-03" db="EMBL/GenBank/DDBJ databases">
        <title>Massive genome expansion in bonnet fungi (Mycena s.s.) driven by repeated elements and novel gene families across ecological guilds.</title>
        <authorList>
            <consortium name="Lawrence Berkeley National Laboratory"/>
            <person name="Harder C.B."/>
            <person name="Miyauchi S."/>
            <person name="Viragh M."/>
            <person name="Kuo A."/>
            <person name="Thoen E."/>
            <person name="Andreopoulos B."/>
            <person name="Lu D."/>
            <person name="Skrede I."/>
            <person name="Drula E."/>
            <person name="Henrissat B."/>
            <person name="Morin E."/>
            <person name="Kohler A."/>
            <person name="Barry K."/>
            <person name="LaButti K."/>
            <person name="Morin E."/>
            <person name="Salamov A."/>
            <person name="Lipzen A."/>
            <person name="Mereny Z."/>
            <person name="Hegedus B."/>
            <person name="Baldrian P."/>
            <person name="Stursova M."/>
            <person name="Weitz H."/>
            <person name="Taylor A."/>
            <person name="Grigoriev I.V."/>
            <person name="Nagy L.G."/>
            <person name="Martin F."/>
            <person name="Kauserud H."/>
        </authorList>
    </citation>
    <scope>NUCLEOTIDE SEQUENCE</scope>
    <source>
        <strain evidence="2">CBHHK200</strain>
    </source>
</reference>
<organism evidence="2 3">
    <name type="scientific">Mycena alexandri</name>
    <dbReference type="NCBI Taxonomy" id="1745969"/>
    <lineage>
        <taxon>Eukaryota</taxon>
        <taxon>Fungi</taxon>
        <taxon>Dikarya</taxon>
        <taxon>Basidiomycota</taxon>
        <taxon>Agaricomycotina</taxon>
        <taxon>Agaricomycetes</taxon>
        <taxon>Agaricomycetidae</taxon>
        <taxon>Agaricales</taxon>
        <taxon>Marasmiineae</taxon>
        <taxon>Mycenaceae</taxon>
        <taxon>Mycena</taxon>
    </lineage>
</organism>
<proteinExistence type="predicted"/>